<keyword evidence="3" id="KW-1185">Reference proteome</keyword>
<organism evidence="2 3">
    <name type="scientific">Bremia lactucae</name>
    <name type="common">Lettuce downy mildew</name>
    <dbReference type="NCBI Taxonomy" id="4779"/>
    <lineage>
        <taxon>Eukaryota</taxon>
        <taxon>Sar</taxon>
        <taxon>Stramenopiles</taxon>
        <taxon>Oomycota</taxon>
        <taxon>Peronosporomycetes</taxon>
        <taxon>Peronosporales</taxon>
        <taxon>Peronosporaceae</taxon>
        <taxon>Bremia</taxon>
    </lineage>
</organism>
<reference evidence="2 3" key="1">
    <citation type="journal article" date="2021" name="Genome Biol.">
        <title>AFLAP: assembly-free linkage analysis pipeline using k-mers from genome sequencing data.</title>
        <authorList>
            <person name="Fletcher K."/>
            <person name="Zhang L."/>
            <person name="Gil J."/>
            <person name="Han R."/>
            <person name="Cavanaugh K."/>
            <person name="Michelmore R."/>
        </authorList>
    </citation>
    <scope>NUCLEOTIDE SEQUENCE [LARGE SCALE GENOMIC DNA]</scope>
    <source>
        <strain evidence="2 3">SF5</strain>
    </source>
</reference>
<dbReference type="KEGG" id="blac:94348358"/>
<gene>
    <name evidence="2" type="ORF">CCR75_004601</name>
</gene>
<feature type="transmembrane region" description="Helical" evidence="1">
    <location>
        <begin position="357"/>
        <end position="377"/>
    </location>
</feature>
<protein>
    <submittedName>
        <fullName evidence="2">Uncharacterized protein</fullName>
    </submittedName>
</protein>
<evidence type="ECO:0000256" key="1">
    <source>
        <dbReference type="SAM" id="Phobius"/>
    </source>
</evidence>
<keyword evidence="1" id="KW-1133">Transmembrane helix</keyword>
<dbReference type="OrthoDB" id="165376at2759"/>
<dbReference type="EMBL" id="SHOA02000016">
    <property type="protein sequence ID" value="TDH68747.1"/>
    <property type="molecule type" value="Genomic_DNA"/>
</dbReference>
<evidence type="ECO:0000313" key="3">
    <source>
        <dbReference type="Proteomes" id="UP000294530"/>
    </source>
</evidence>
<comment type="caution">
    <text evidence="2">The sequence shown here is derived from an EMBL/GenBank/DDBJ whole genome shotgun (WGS) entry which is preliminary data.</text>
</comment>
<keyword evidence="1" id="KW-0472">Membrane</keyword>
<dbReference type="AlphaFoldDB" id="A0A976IED6"/>
<evidence type="ECO:0000313" key="2">
    <source>
        <dbReference type="EMBL" id="TDH68747.1"/>
    </source>
</evidence>
<dbReference type="RefSeq" id="XP_067818246.1">
    <property type="nucleotide sequence ID" value="XM_067962687.1"/>
</dbReference>
<proteinExistence type="predicted"/>
<dbReference type="GeneID" id="94348358"/>
<accession>A0A976IED6</accession>
<name>A0A976IED6_BRELC</name>
<dbReference type="Proteomes" id="UP000294530">
    <property type="component" value="Unassembled WGS sequence"/>
</dbReference>
<keyword evidence="1" id="KW-0812">Transmembrane</keyword>
<sequence>MTRVTTVAAALNEAEPQYDQTAKYADSVLLHLIRHVALYLFVLLSNTTKLAVTEALGALDAATSDVADEPIKNLQHRLHVALFAWVDREIDSNHFDGLLLEQRAFVVINRLLRQTRANTFATCRVLSGLLRWYITKLQMPLVQYEQNSMLSSTLEYLLTKEENAPINGSVSLQILYPLLNAVDLISIEQRECLDALVNLLRWLKLHDQSQEVLATFIYNYHAKLIGPLAFRESPGLDHDNRNLEFCNELGVCFVQMLLQHSDHIFRRDLQVVDIIPSLSYSDTEDDDASCENNNAPFSLALDDRNHLKGTKTTTSNISCPNASDCTERNQKMELAPMAWVHSELKYKQALIRWKNDFCVKYCSVAAAGLAGILFAVVSTRQLY</sequence>